<dbReference type="InterPro" id="IPR005846">
    <property type="entry name" value="A-D-PHexomutase_a/b/a-III"/>
</dbReference>
<keyword evidence="11" id="KW-0472">Membrane</keyword>
<feature type="transmembrane region" description="Helical" evidence="11">
    <location>
        <begin position="52"/>
        <end position="71"/>
    </location>
</feature>
<comment type="catalytic activity">
    <reaction evidence="1">
        <text>alpha-D-mannose 1-phosphate = D-mannose 6-phosphate</text>
        <dbReference type="Rhea" id="RHEA:11140"/>
        <dbReference type="ChEBI" id="CHEBI:58409"/>
        <dbReference type="ChEBI" id="CHEBI:58735"/>
        <dbReference type="EC" id="5.4.2.8"/>
    </reaction>
</comment>
<dbReference type="Pfam" id="PF02880">
    <property type="entry name" value="PGM_PMM_III"/>
    <property type="match status" value="1"/>
</dbReference>
<feature type="region of interest" description="Disordered" evidence="10">
    <location>
        <begin position="360"/>
        <end position="392"/>
    </location>
</feature>
<accession>A0A1I3QSE6</accession>
<dbReference type="PROSITE" id="PS00710">
    <property type="entry name" value="PGM_PMM"/>
    <property type="match status" value="1"/>
</dbReference>
<keyword evidence="8" id="KW-0460">Magnesium</keyword>
<feature type="domain" description="Alpha-D-phosphohexomutase C-terminal" evidence="12">
    <location>
        <begin position="806"/>
        <end position="881"/>
    </location>
</feature>
<evidence type="ECO:0000256" key="11">
    <source>
        <dbReference type="SAM" id="Phobius"/>
    </source>
</evidence>
<keyword evidence="11" id="KW-1133">Transmembrane helix</keyword>
<name>A0A1I3QSE6_9GAMM</name>
<dbReference type="GO" id="GO:0000287">
    <property type="term" value="F:magnesium ion binding"/>
    <property type="evidence" value="ECO:0007669"/>
    <property type="project" value="InterPro"/>
</dbReference>
<evidence type="ECO:0000259" key="13">
    <source>
        <dbReference type="Pfam" id="PF02878"/>
    </source>
</evidence>
<dbReference type="Gene3D" id="3.40.120.10">
    <property type="entry name" value="Alpha-D-Glucose-1,6-Bisphosphate, subunit A, domain 3"/>
    <property type="match status" value="3"/>
</dbReference>
<comment type="similarity">
    <text evidence="4">Belongs to the phosphohexose mutase family.</text>
</comment>
<feature type="region of interest" description="Disordered" evidence="10">
    <location>
        <begin position="1"/>
        <end position="39"/>
    </location>
</feature>
<dbReference type="EC" id="5.4.2.8" evidence="5"/>
<dbReference type="Pfam" id="PF02879">
    <property type="entry name" value="PGM_PMM_II"/>
    <property type="match status" value="1"/>
</dbReference>
<evidence type="ECO:0000256" key="9">
    <source>
        <dbReference type="ARBA" id="ARBA00023235"/>
    </source>
</evidence>
<dbReference type="InterPro" id="IPR005841">
    <property type="entry name" value="Alpha-D-phosphohexomutase_SF"/>
</dbReference>
<dbReference type="OrthoDB" id="9803322at2"/>
<dbReference type="InterPro" id="IPR005845">
    <property type="entry name" value="A-D-PHexomutase_a/b/a-II"/>
</dbReference>
<evidence type="ECO:0000313" key="17">
    <source>
        <dbReference type="Proteomes" id="UP000199445"/>
    </source>
</evidence>
<protein>
    <recommendedName>
        <fullName evidence="5">phosphomannomutase</fullName>
        <ecNumber evidence="5">5.4.2.8</ecNumber>
    </recommendedName>
</protein>
<evidence type="ECO:0000259" key="15">
    <source>
        <dbReference type="Pfam" id="PF02880"/>
    </source>
</evidence>
<comment type="cofactor">
    <cofactor evidence="2">
        <name>Mg(2+)</name>
        <dbReference type="ChEBI" id="CHEBI:18420"/>
    </cofactor>
</comment>
<dbReference type="InterPro" id="IPR016055">
    <property type="entry name" value="A-D-PHexomutase_a/b/a-I/II/III"/>
</dbReference>
<evidence type="ECO:0000259" key="12">
    <source>
        <dbReference type="Pfam" id="PF00408"/>
    </source>
</evidence>
<gene>
    <name evidence="16" type="ORF">SAMN05216429_102102</name>
</gene>
<evidence type="ECO:0000256" key="4">
    <source>
        <dbReference type="ARBA" id="ARBA00010231"/>
    </source>
</evidence>
<evidence type="ECO:0000256" key="1">
    <source>
        <dbReference type="ARBA" id="ARBA00000586"/>
    </source>
</evidence>
<keyword evidence="17" id="KW-1185">Reference proteome</keyword>
<dbReference type="Pfam" id="PF02878">
    <property type="entry name" value="PGM_PMM_I"/>
    <property type="match status" value="1"/>
</dbReference>
<dbReference type="PANTHER" id="PTHR43771:SF2">
    <property type="entry name" value="PHOSPHOMANNOMUTASE_PHOSPHOGLUCOMUTASE"/>
    <property type="match status" value="1"/>
</dbReference>
<dbReference type="GO" id="GO:0004615">
    <property type="term" value="F:phosphomannomutase activity"/>
    <property type="evidence" value="ECO:0007669"/>
    <property type="project" value="UniProtKB-EC"/>
</dbReference>
<feature type="domain" description="Alpha-D-phosphohexomutase alpha/beta/alpha" evidence="13">
    <location>
        <begin position="443"/>
        <end position="574"/>
    </location>
</feature>
<dbReference type="InterPro" id="IPR005844">
    <property type="entry name" value="A-D-PHexomutase_a/b/a-I"/>
</dbReference>
<dbReference type="SUPFAM" id="SSF55957">
    <property type="entry name" value="Phosphoglucomutase, C-terminal domain"/>
    <property type="match status" value="1"/>
</dbReference>
<dbReference type="SUPFAM" id="SSF53738">
    <property type="entry name" value="Phosphoglucomutase, first 3 domains"/>
    <property type="match status" value="3"/>
</dbReference>
<evidence type="ECO:0000259" key="14">
    <source>
        <dbReference type="Pfam" id="PF02879"/>
    </source>
</evidence>
<feature type="transmembrane region" description="Helical" evidence="11">
    <location>
        <begin position="280"/>
        <end position="303"/>
    </location>
</feature>
<dbReference type="Pfam" id="PF00408">
    <property type="entry name" value="PGM_PMM_IV"/>
    <property type="match status" value="1"/>
</dbReference>
<dbReference type="PRINTS" id="PR00509">
    <property type="entry name" value="PGMPMM"/>
</dbReference>
<dbReference type="CDD" id="cd03089">
    <property type="entry name" value="PMM_PGM"/>
    <property type="match status" value="1"/>
</dbReference>
<keyword evidence="6" id="KW-0597">Phosphoprotein</keyword>
<dbReference type="PANTHER" id="PTHR43771">
    <property type="entry name" value="PHOSPHOMANNOMUTASE"/>
    <property type="match status" value="1"/>
</dbReference>
<dbReference type="FunFam" id="3.40.120.10:FF:000021">
    <property type="entry name" value="Phosphomannomutase/phosphoglucomutase"/>
    <property type="match status" value="1"/>
</dbReference>
<dbReference type="InterPro" id="IPR036900">
    <property type="entry name" value="A-D-PHexomutase_C_sf"/>
</dbReference>
<evidence type="ECO:0000313" key="16">
    <source>
        <dbReference type="EMBL" id="SFJ36372.1"/>
    </source>
</evidence>
<evidence type="ECO:0000256" key="5">
    <source>
        <dbReference type="ARBA" id="ARBA00012730"/>
    </source>
</evidence>
<dbReference type="Gene3D" id="3.30.310.50">
    <property type="entry name" value="Alpha-D-phosphohexomutase, C-terminal domain"/>
    <property type="match status" value="1"/>
</dbReference>
<keyword evidence="11" id="KW-0812">Transmembrane</keyword>
<dbReference type="AlphaFoldDB" id="A0A1I3QSE6"/>
<evidence type="ECO:0000256" key="6">
    <source>
        <dbReference type="ARBA" id="ARBA00022553"/>
    </source>
</evidence>
<dbReference type="Proteomes" id="UP000199445">
    <property type="component" value="Unassembled WGS sequence"/>
</dbReference>
<evidence type="ECO:0000256" key="7">
    <source>
        <dbReference type="ARBA" id="ARBA00022723"/>
    </source>
</evidence>
<evidence type="ECO:0000256" key="3">
    <source>
        <dbReference type="ARBA" id="ARBA00004699"/>
    </source>
</evidence>
<dbReference type="GO" id="GO:0005975">
    <property type="term" value="P:carbohydrate metabolic process"/>
    <property type="evidence" value="ECO:0007669"/>
    <property type="project" value="InterPro"/>
</dbReference>
<evidence type="ECO:0000256" key="10">
    <source>
        <dbReference type="SAM" id="MobiDB-lite"/>
    </source>
</evidence>
<dbReference type="EMBL" id="FOSC01000002">
    <property type="protein sequence ID" value="SFJ36372.1"/>
    <property type="molecule type" value="Genomic_DNA"/>
</dbReference>
<proteinExistence type="inferred from homology"/>
<feature type="domain" description="Alpha-D-phosphohexomutase alpha/beta/alpha" evidence="15">
    <location>
        <begin position="691"/>
        <end position="797"/>
    </location>
</feature>
<comment type="pathway">
    <text evidence="3">Nucleotide-sugar biosynthesis; GDP-alpha-D-mannose biosynthesis; alpha-D-mannose 1-phosphate from D-fructose 6-phosphate: step 2/2.</text>
</comment>
<dbReference type="InterPro" id="IPR016066">
    <property type="entry name" value="A-D-PHexomutase_CS"/>
</dbReference>
<organism evidence="16 17">
    <name type="scientific">Marinobacter persicus</name>
    <dbReference type="NCBI Taxonomy" id="930118"/>
    <lineage>
        <taxon>Bacteria</taxon>
        <taxon>Pseudomonadati</taxon>
        <taxon>Pseudomonadota</taxon>
        <taxon>Gammaproteobacteria</taxon>
        <taxon>Pseudomonadales</taxon>
        <taxon>Marinobacteraceae</taxon>
        <taxon>Marinobacter</taxon>
    </lineage>
</organism>
<dbReference type="RefSeq" id="WP_091701238.1">
    <property type="nucleotide sequence ID" value="NZ_BMYN01000002.1"/>
</dbReference>
<feature type="domain" description="Alpha-D-phosphohexomutase alpha/beta/alpha" evidence="14">
    <location>
        <begin position="589"/>
        <end position="686"/>
    </location>
</feature>
<keyword evidence="7" id="KW-0479">Metal-binding</keyword>
<dbReference type="InterPro" id="IPR005843">
    <property type="entry name" value="A-D-PHexomutase_C"/>
</dbReference>
<evidence type="ECO:0000256" key="8">
    <source>
        <dbReference type="ARBA" id="ARBA00022842"/>
    </source>
</evidence>
<reference evidence="16 17" key="1">
    <citation type="submission" date="2016-10" db="EMBL/GenBank/DDBJ databases">
        <authorList>
            <person name="de Groot N.N."/>
        </authorList>
    </citation>
    <scope>NUCLEOTIDE SEQUENCE [LARGE SCALE GENOMIC DNA]</scope>
    <source>
        <strain evidence="16 17">IBRC-M 10445</strain>
    </source>
</reference>
<evidence type="ECO:0000256" key="2">
    <source>
        <dbReference type="ARBA" id="ARBA00001946"/>
    </source>
</evidence>
<sequence>MKFGKKKTQDPSAGEEKPVKNQKKKFGRKGDKSNGGQTSKLKRLGSVAASQSLVLVVAAIAITALLHFLVLTPAAKETREQTLSMQADIAQKALNRFFAQRQDQVKAVASQAYVADGLANGDAQSTLASELKPALPGAESVFVFPRREIPRTGSTRTLLGFAGLELLRRAEQGRSLVPDAFPRDNRWYFQFAAPIENPRTGTVAGTLLAVYPASEISQLLSPQQTGLQGRLALVQTVSGNSRTVIAAGNGSGQEETRSLLNPDWSVTYTPAAGGQAQVGLVPVALFVGLPVLVAIILCWLLLAGAQRGLRRDMTALVQWSHKVFGGEKVKLPTFRWDMVAATGEVLYRLSQVVEKRVAKAGENARPKPARKARPGKDEPADEEAPLFQDNDVPDIDMLDGDEDVLGFGKAGDSGSGSDDSPLFEDDLLDVAENRPPAVTIEQEIFRAYDIRGIVDQNLSAEVVEVIGKAIGSEAFDRGITSLCIGYDGRHSSPQLAEALARGVMSTGCNVINIGAVPTPVLYFATHHLQTGSGVMVTGSHNPANYNGLKIMLGGETLSGDTIQKLYQRTLTADFSSGQGEQSQQDVRRAYLDRIVGDIAVAAPLKVVVDAGNGIAGELGPMLIEELGCEVVPLYCEVDGNFPNHHPDPGKPANLKDLIAKVNETGADLGLAFDGDGDRLGVVTNTGKIIWPDRLMMLLAKDVVSRNPGADVLYDVKCSRRLAGVISEAGGRPIMWKTGHSLMKAKMKETGALLAGEMSGHVFFGERWYGFDDGLYTAARLLEILGIEDRHSDDVFADFPEDISTPELNVEVTESEKFGIIERLGEQGDFGDGSISTIDGIRVDYTDGWGLCRASNTTPMLVLRFEAETDDALERIKSVFREQLQKAAPTVNPDF</sequence>
<keyword evidence="9" id="KW-0413">Isomerase</keyword>